<organism evidence="1">
    <name type="scientific">Rhizophora mucronata</name>
    <name type="common">Asiatic mangrove</name>
    <dbReference type="NCBI Taxonomy" id="61149"/>
    <lineage>
        <taxon>Eukaryota</taxon>
        <taxon>Viridiplantae</taxon>
        <taxon>Streptophyta</taxon>
        <taxon>Embryophyta</taxon>
        <taxon>Tracheophyta</taxon>
        <taxon>Spermatophyta</taxon>
        <taxon>Magnoliopsida</taxon>
        <taxon>eudicotyledons</taxon>
        <taxon>Gunneridae</taxon>
        <taxon>Pentapetalae</taxon>
        <taxon>rosids</taxon>
        <taxon>fabids</taxon>
        <taxon>Malpighiales</taxon>
        <taxon>Rhizophoraceae</taxon>
        <taxon>Rhizophora</taxon>
    </lineage>
</organism>
<name>A0A2P2QMN4_RHIMU</name>
<sequence>MRRRGEKSQ</sequence>
<proteinExistence type="predicted"/>
<accession>A0A2P2QMN4</accession>
<reference evidence="1" key="1">
    <citation type="submission" date="2018-02" db="EMBL/GenBank/DDBJ databases">
        <title>Rhizophora mucronata_Transcriptome.</title>
        <authorList>
            <person name="Meera S.P."/>
            <person name="Sreeshan A."/>
            <person name="Augustine A."/>
        </authorList>
    </citation>
    <scope>NUCLEOTIDE SEQUENCE</scope>
    <source>
        <tissue evidence="1">Leaf</tissue>
    </source>
</reference>
<evidence type="ECO:0000313" key="1">
    <source>
        <dbReference type="EMBL" id="MBX68157.1"/>
    </source>
</evidence>
<dbReference type="EMBL" id="GGEC01087673">
    <property type="protein sequence ID" value="MBX68157.1"/>
    <property type="molecule type" value="Transcribed_RNA"/>
</dbReference>
<protein>
    <submittedName>
        <fullName evidence="1">Uncharacterized protein</fullName>
    </submittedName>
</protein>